<keyword evidence="2 3" id="KW-0802">TPR repeat</keyword>
<comment type="caution">
    <text evidence="6">The sequence shown here is derived from an EMBL/GenBank/DDBJ whole genome shotgun (WGS) entry which is preliminary data.</text>
</comment>
<dbReference type="InterPro" id="IPR019734">
    <property type="entry name" value="TPR_rpt"/>
</dbReference>
<proteinExistence type="predicted"/>
<evidence type="ECO:0000256" key="3">
    <source>
        <dbReference type="PROSITE-ProRule" id="PRU00339"/>
    </source>
</evidence>
<feature type="compositionally biased region" description="Low complexity" evidence="4">
    <location>
        <begin position="338"/>
        <end position="353"/>
    </location>
</feature>
<feature type="region of interest" description="Disordered" evidence="4">
    <location>
        <begin position="317"/>
        <end position="353"/>
    </location>
</feature>
<reference evidence="6" key="1">
    <citation type="submission" date="2021-02" db="EMBL/GenBank/DDBJ databases">
        <title>Genome-Resolved Metagenomics of a Microbial Community Performing Photosynthetic Biological Nutrient Removal.</title>
        <authorList>
            <person name="Mcdaniel E.A."/>
        </authorList>
    </citation>
    <scope>NUCLEOTIDE SEQUENCE</scope>
    <source>
        <strain evidence="6">UWPOB_OBS1</strain>
    </source>
</reference>
<keyword evidence="5" id="KW-0472">Membrane</keyword>
<keyword evidence="5" id="KW-0812">Transmembrane</keyword>
<evidence type="ECO:0000256" key="2">
    <source>
        <dbReference type="ARBA" id="ARBA00022803"/>
    </source>
</evidence>
<feature type="repeat" description="TPR" evidence="3">
    <location>
        <begin position="500"/>
        <end position="533"/>
    </location>
</feature>
<dbReference type="Pfam" id="PF13174">
    <property type="entry name" value="TPR_6"/>
    <property type="match status" value="1"/>
</dbReference>
<evidence type="ECO:0000256" key="5">
    <source>
        <dbReference type="SAM" id="Phobius"/>
    </source>
</evidence>
<feature type="compositionally biased region" description="Basic and acidic residues" evidence="4">
    <location>
        <begin position="112"/>
        <end position="132"/>
    </location>
</feature>
<feature type="compositionally biased region" description="Polar residues" evidence="4">
    <location>
        <begin position="133"/>
        <end position="154"/>
    </location>
</feature>
<feature type="region of interest" description="Disordered" evidence="4">
    <location>
        <begin position="88"/>
        <end position="272"/>
    </location>
</feature>
<feature type="region of interest" description="Disordered" evidence="4">
    <location>
        <begin position="1"/>
        <end position="54"/>
    </location>
</feature>
<gene>
    <name evidence="6" type="ORF">J0M35_00075</name>
</gene>
<dbReference type="InterPro" id="IPR050498">
    <property type="entry name" value="Ycf3"/>
</dbReference>
<keyword evidence="1" id="KW-0677">Repeat</keyword>
<dbReference type="InterPro" id="IPR011990">
    <property type="entry name" value="TPR-like_helical_dom_sf"/>
</dbReference>
<evidence type="ECO:0000313" key="6">
    <source>
        <dbReference type="EMBL" id="MBN8658731.1"/>
    </source>
</evidence>
<name>A0A8J7TKC7_9BACT</name>
<organism evidence="6 7">
    <name type="scientific">Candidatus Obscuribacter phosphatis</name>
    <dbReference type="NCBI Taxonomy" id="1906157"/>
    <lineage>
        <taxon>Bacteria</taxon>
        <taxon>Bacillati</taxon>
        <taxon>Candidatus Melainabacteria</taxon>
        <taxon>Candidatus Obscuribacterales</taxon>
        <taxon>Candidatus Obscuribacteraceae</taxon>
        <taxon>Candidatus Obscuribacter</taxon>
    </lineage>
</organism>
<sequence length="580" mass="63877">MTNANHHDEDDDSLEPLQERGGQSAQDNRSAMEKRFSVTGFPSPPPDRVNKPGVKKITQLEWLMPDYDKQEMPEPVKEIANLAEEIETAAGVQKKQQEAAQPKALDPQNEPYPKRASQETRQSPEEPPHSQEVRQSPQAYLQEVQNEQNFQGKQNFDGLDATRVPPLPRSLATPADLENTMPAKDNTQKIQSQENAAAYSKEALAAIPTPRATTESKRPITENKRPLAEEPSEPAVRKSRLPRSFTKGDERQDEEAESRGARRTRSLSRSIERPSALGGIFESRRSKITAILVGSIALGFTIGLTAFLVMPRSDRDKDRDLANYNTTDATSEGRSSAPNKTPNTTPNKTPTLPFLKLDTNYKTLEEAEAGFDEAVAKGEFDDAQKALDQAQKLAPESLSAQEKQGLLHHLKGDSDSALRVLSEVLQKSPRHLPALFDRAFIYFAQGKFKKAQLDYTLINAIEPGNENALLGLALCKLRTGETEAGLSTLSKITAENPNNMLAHRAAGEEFLKAGDYERAVSAFSRALDSSSSDAEILALRARAYLLGGNKDKAVADYAEAISLNSKPEWKADLEVARSQP</sequence>
<dbReference type="SMART" id="SM00028">
    <property type="entry name" value="TPR"/>
    <property type="match status" value="5"/>
</dbReference>
<dbReference type="PANTHER" id="PTHR44858">
    <property type="entry name" value="TETRATRICOPEPTIDE REPEAT PROTEIN 6"/>
    <property type="match status" value="1"/>
</dbReference>
<dbReference type="Proteomes" id="UP000664277">
    <property type="component" value="Unassembled WGS sequence"/>
</dbReference>
<feature type="repeat" description="TPR" evidence="3">
    <location>
        <begin position="534"/>
        <end position="567"/>
    </location>
</feature>
<dbReference type="EMBL" id="JAFLCK010000001">
    <property type="protein sequence ID" value="MBN8658731.1"/>
    <property type="molecule type" value="Genomic_DNA"/>
</dbReference>
<feature type="compositionally biased region" description="Basic and acidic residues" evidence="4">
    <location>
        <begin position="214"/>
        <end position="228"/>
    </location>
</feature>
<evidence type="ECO:0000256" key="1">
    <source>
        <dbReference type="ARBA" id="ARBA00022737"/>
    </source>
</evidence>
<protein>
    <submittedName>
        <fullName evidence="6">Tetratricopeptide repeat protein</fullName>
    </submittedName>
</protein>
<accession>A0A8J7TKC7</accession>
<keyword evidence="5" id="KW-1133">Transmembrane helix</keyword>
<evidence type="ECO:0000313" key="7">
    <source>
        <dbReference type="Proteomes" id="UP000664277"/>
    </source>
</evidence>
<dbReference type="SUPFAM" id="SSF48452">
    <property type="entry name" value="TPR-like"/>
    <property type="match status" value="1"/>
</dbReference>
<dbReference type="Pfam" id="PF13432">
    <property type="entry name" value="TPR_16"/>
    <property type="match status" value="2"/>
</dbReference>
<dbReference type="Gene3D" id="1.25.40.10">
    <property type="entry name" value="Tetratricopeptide repeat domain"/>
    <property type="match status" value="2"/>
</dbReference>
<evidence type="ECO:0000256" key="4">
    <source>
        <dbReference type="SAM" id="MobiDB-lite"/>
    </source>
</evidence>
<feature type="compositionally biased region" description="Polar residues" evidence="4">
    <location>
        <begin position="323"/>
        <end position="337"/>
    </location>
</feature>
<dbReference type="PROSITE" id="PS50005">
    <property type="entry name" value="TPR"/>
    <property type="match status" value="2"/>
</dbReference>
<dbReference type="PANTHER" id="PTHR44858:SF1">
    <property type="entry name" value="UDP-N-ACETYLGLUCOSAMINE--PEPTIDE N-ACETYLGLUCOSAMINYLTRANSFERASE SPINDLY-RELATED"/>
    <property type="match status" value="1"/>
</dbReference>
<feature type="transmembrane region" description="Helical" evidence="5">
    <location>
        <begin position="288"/>
        <end position="309"/>
    </location>
</feature>
<dbReference type="AlphaFoldDB" id="A0A8J7TKC7"/>